<accession>F0XQS6</accession>
<reference evidence="3 4" key="1">
    <citation type="journal article" date="2011" name="Proc. Natl. Acad. Sci. U.S.A.">
        <title>Genome and transcriptome analyses of the mountain pine beetle-fungal symbiont Grosmannia clavigera, a lodgepole pine pathogen.</title>
        <authorList>
            <person name="DiGuistini S."/>
            <person name="Wang Y."/>
            <person name="Liao N.Y."/>
            <person name="Taylor G."/>
            <person name="Tanguay P."/>
            <person name="Feau N."/>
            <person name="Henrissat B."/>
            <person name="Chan S.K."/>
            <person name="Hesse-Orce U."/>
            <person name="Alamouti S.M."/>
            <person name="Tsui C.K.M."/>
            <person name="Docking R.T."/>
            <person name="Levasseur A."/>
            <person name="Haridas S."/>
            <person name="Robertson G."/>
            <person name="Birol I."/>
            <person name="Holt R.A."/>
            <person name="Marra M.A."/>
            <person name="Hamelin R.C."/>
            <person name="Hirst M."/>
            <person name="Jones S.J.M."/>
            <person name="Bohlmann J."/>
            <person name="Breuil C."/>
        </authorList>
    </citation>
    <scope>NUCLEOTIDE SEQUENCE [LARGE SCALE GENOMIC DNA]</scope>
    <source>
        <strain evidence="4">kw1407 / UAMH 11150</strain>
    </source>
</reference>
<evidence type="ECO:0000313" key="3">
    <source>
        <dbReference type="EMBL" id="EFW99896.1"/>
    </source>
</evidence>
<organism evidence="4">
    <name type="scientific">Grosmannia clavigera (strain kw1407 / UAMH 11150)</name>
    <name type="common">Blue stain fungus</name>
    <name type="synonym">Graphiocladiella clavigera</name>
    <dbReference type="NCBI Taxonomy" id="655863"/>
    <lineage>
        <taxon>Eukaryota</taxon>
        <taxon>Fungi</taxon>
        <taxon>Dikarya</taxon>
        <taxon>Ascomycota</taxon>
        <taxon>Pezizomycotina</taxon>
        <taxon>Sordariomycetes</taxon>
        <taxon>Sordariomycetidae</taxon>
        <taxon>Ophiostomatales</taxon>
        <taxon>Ophiostomataceae</taxon>
        <taxon>Leptographium</taxon>
    </lineage>
</organism>
<dbReference type="InParanoid" id="F0XQS6"/>
<dbReference type="InterPro" id="IPR049192">
    <property type="entry name" value="DUF4246_C"/>
</dbReference>
<gene>
    <name evidence="3" type="ORF">CMQ_214</name>
</gene>
<dbReference type="RefSeq" id="XP_014169311.1">
    <property type="nucleotide sequence ID" value="XM_014313836.1"/>
</dbReference>
<evidence type="ECO:0000259" key="1">
    <source>
        <dbReference type="Pfam" id="PF14033"/>
    </source>
</evidence>
<dbReference type="InterPro" id="IPR025340">
    <property type="entry name" value="DUF4246"/>
</dbReference>
<sequence length="657" mass="75457">MVAVMDRLTHKLTWFEDVFDNTIVAQWREELDRDHFIASPRLMKGKTWDWCVQELRDKAVYYKEHQHIRQINSAKNGVEACVDAGVNAQPNMGLYAQANDHEPSWFATEKREEREEASHMTTGEQIEINNEQEFEDEHQAEDQNLALDQNTAYTLSYDEEMDKLTDVTADSDWDWKSQAWQPNKGSILNIAGSAHMISTLVDPLLFPLVYGKTDVLQHGGTVPLSNVLASYGATQTAPQPMAGETLQATCPWSRKYQSLPCEVAFDNDSGDSNNNKVKITSYINGLHSNHAGMYLAIERVLACVIQPWNDCLVRGDRDMVDRCNLGQLGPIPARIITYGMEWENELPDWATAFRIPTKGRKQEYFENQKILQRLPKDVRKRKWEDDGLAFEFADVINKEHRTLPPRDSDPWRRAREYLERPEQNLNTDETTCVNQVTMPPNDWVIGDERTWDLCEKTERLICYRHPEPGTAFNYEEWKMGRHNSRPIVDKAVPEPRQITERFRCPPFTPPHMRYLVALQDHFRDQGLQVLAETSSIELTPEAPAYAPHAAARAEVYAARTAKKIAMALSECKPIYPIRQPDKDGWQLSGQLNEHIAAVAVFVFDVVENITEPRLAFRQRTSLDYSLHRYDEFYQPPANASKDYNAWADGPAHMMGKG</sequence>
<dbReference type="eggNOG" id="ENOG502QQIE">
    <property type="taxonomic scope" value="Eukaryota"/>
</dbReference>
<evidence type="ECO:0000259" key="2">
    <source>
        <dbReference type="Pfam" id="PF21666"/>
    </source>
</evidence>
<dbReference type="HOGENOM" id="CLU_012066_2_0_1"/>
<feature type="domain" description="DUF4246" evidence="2">
    <location>
        <begin position="1"/>
        <end position="30"/>
    </location>
</feature>
<dbReference type="GeneID" id="25975096"/>
<feature type="domain" description="DUF4246" evidence="1">
    <location>
        <begin position="582"/>
        <end position="622"/>
    </location>
</feature>
<evidence type="ECO:0000313" key="4">
    <source>
        <dbReference type="Proteomes" id="UP000007796"/>
    </source>
</evidence>
<name>F0XQS6_GROCL</name>
<keyword evidence="4" id="KW-1185">Reference proteome</keyword>
<dbReference type="AlphaFoldDB" id="F0XQS6"/>
<dbReference type="Proteomes" id="UP000007796">
    <property type="component" value="Unassembled WGS sequence"/>
</dbReference>
<protein>
    <submittedName>
        <fullName evidence="3">Uncharacterized protein</fullName>
    </submittedName>
</protein>
<dbReference type="InterPro" id="IPR049207">
    <property type="entry name" value="DUF4246_N"/>
</dbReference>
<dbReference type="OrthoDB" id="415532at2759"/>
<dbReference type="Pfam" id="PF14033">
    <property type="entry name" value="DUF4246"/>
    <property type="match status" value="2"/>
</dbReference>
<dbReference type="PANTHER" id="PTHR33119:SF1">
    <property type="entry name" value="FE2OG DIOXYGENASE DOMAIN-CONTAINING PROTEIN"/>
    <property type="match status" value="1"/>
</dbReference>
<dbReference type="STRING" id="655863.F0XQS6"/>
<dbReference type="PANTHER" id="PTHR33119">
    <property type="entry name" value="IFI3P"/>
    <property type="match status" value="1"/>
</dbReference>
<dbReference type="EMBL" id="GL629807">
    <property type="protein sequence ID" value="EFW99896.1"/>
    <property type="molecule type" value="Genomic_DNA"/>
</dbReference>
<feature type="domain" description="DUF4246" evidence="1">
    <location>
        <begin position="192"/>
        <end position="546"/>
    </location>
</feature>
<dbReference type="Pfam" id="PF21666">
    <property type="entry name" value="DUF4246_N"/>
    <property type="match status" value="1"/>
</dbReference>
<proteinExistence type="predicted"/>